<dbReference type="GO" id="GO:0016052">
    <property type="term" value="P:carbohydrate catabolic process"/>
    <property type="evidence" value="ECO:0007669"/>
    <property type="project" value="InterPro"/>
</dbReference>
<evidence type="ECO:0000256" key="1">
    <source>
        <dbReference type="ARBA" id="ARBA00022801"/>
    </source>
</evidence>
<name>A0A9W7L2H1_9STRA</name>
<proteinExistence type="predicted"/>
<protein>
    <recommendedName>
        <fullName evidence="6">Alpha-galactosidase</fullName>
    </recommendedName>
</protein>
<dbReference type="InterPro" id="IPR050985">
    <property type="entry name" value="Alpha-glycosidase_related"/>
</dbReference>
<evidence type="ECO:0000313" key="4">
    <source>
        <dbReference type="EMBL" id="GMI25364.1"/>
    </source>
</evidence>
<dbReference type="AlphaFoldDB" id="A0A9W7L2H1"/>
<dbReference type="Proteomes" id="UP001165065">
    <property type="component" value="Unassembled WGS sequence"/>
</dbReference>
<dbReference type="Gene3D" id="3.20.20.70">
    <property type="entry name" value="Aldolase class I"/>
    <property type="match status" value="1"/>
</dbReference>
<dbReference type="SUPFAM" id="SSF51445">
    <property type="entry name" value="(Trans)glycosidases"/>
    <property type="match status" value="1"/>
</dbReference>
<dbReference type="PANTHER" id="PTHR43053:SF3">
    <property type="entry name" value="ALPHA-GALACTOSIDASE C-RELATED"/>
    <property type="match status" value="1"/>
</dbReference>
<keyword evidence="2" id="KW-0326">Glycosidase</keyword>
<dbReference type="InterPro" id="IPR017853">
    <property type="entry name" value="GH"/>
</dbReference>
<organism evidence="4 5">
    <name type="scientific">Triparma columacea</name>
    <dbReference type="NCBI Taxonomy" id="722753"/>
    <lineage>
        <taxon>Eukaryota</taxon>
        <taxon>Sar</taxon>
        <taxon>Stramenopiles</taxon>
        <taxon>Ochrophyta</taxon>
        <taxon>Bolidophyceae</taxon>
        <taxon>Parmales</taxon>
        <taxon>Triparmaceae</taxon>
        <taxon>Triparma</taxon>
    </lineage>
</organism>
<feature type="region of interest" description="Disordered" evidence="3">
    <location>
        <begin position="1"/>
        <end position="29"/>
    </location>
</feature>
<dbReference type="InterPro" id="IPR013785">
    <property type="entry name" value="Aldolase_TIM"/>
</dbReference>
<dbReference type="EMBL" id="BRYA01000607">
    <property type="protein sequence ID" value="GMI25364.1"/>
    <property type="molecule type" value="Genomic_DNA"/>
</dbReference>
<sequence>MGVFSTKKSKKSTSSSDSNPTLLPPPPPPFLLPYTKSVRNDGENYDLTFPISGGWQYKSGTSEWVVKSEVILSISYASVENSASTLTKTWNSEEIEKVEELGEQDIHGIGKVTMIQLTLSGPVLGLLPVVTFGFVPLPLSCPLVYRVTWSSSSTSSSSPSPPPPSMVLHTATLLKGSLLPSPDHHPDHPELPTHIYTTSWQSWGFAGTTARGKPQPRHALPDVFAGSFHRGGEAPPGLSRDAWTGRNEGWYCSDGFAAITSNGNSSHGCHGEAAMVDSAGGPSLVLGMLSQRSNFSVVTADKDLETIAVHSSYDGCVVDAGELPESTDLCWVQLLEPQNYNDEIMADYLDALGKHNNARCPPKEPLSIGWCSWYDYYEKISEEVIINNLKKLQSSKGSFDANVVVVDDGYMTSWGDWDSLKPGLFPSGMKGLASSIKEAGFKPGVWLAPFAADKGSQIAKDHPEWIIKAQGSSTKPANSANCAKWFYGLDATNPEVIEHVKKIVKRAVDEWGFQVLKLDFLYASCLKGERADKGVTRAQAYGKAMAALREAAGDAFIIGCGAPLLGSVGYVDGMRISADTGPTFAPTFPMPWWDQANLPCLRSMVRNTLTRSQLSHRLWHNDPDCILLRDTTKLSEEEVVSAITVTAMSSGMLLLSDDLSKVGPSRMKKIAMVNPPTNVPAIPLDLHLRKMPTLTQLICTDDDECVKGHRNALKVESGLGTWTVFGLHNWEGRKATVQLPEGGVKMGRKHGSVVDHGHHCFYVWSGKYKYINTLGGALDIGVPLNAHGSEIVVMKPVVPGVGQYIGSTMHFTCGMEVKSCKVVTGEERGGEIEVEFKKSPIAGETAIAFFFAPIPPSEEERIIIQINDKAAFNAHRIVASVPEGIVVAVKVQGQKAKINLVW</sequence>
<accession>A0A9W7L2H1</accession>
<dbReference type="InterPro" id="IPR002252">
    <property type="entry name" value="Glyco_hydro_36"/>
</dbReference>
<keyword evidence="5" id="KW-1185">Reference proteome</keyword>
<comment type="caution">
    <text evidence="4">The sequence shown here is derived from an EMBL/GenBank/DDBJ whole genome shotgun (WGS) entry which is preliminary data.</text>
</comment>
<evidence type="ECO:0000256" key="3">
    <source>
        <dbReference type="SAM" id="MobiDB-lite"/>
    </source>
</evidence>
<dbReference type="Pfam" id="PF02065">
    <property type="entry name" value="Melibiase"/>
    <property type="match status" value="1"/>
</dbReference>
<dbReference type="GO" id="GO:0004557">
    <property type="term" value="F:alpha-galactosidase activity"/>
    <property type="evidence" value="ECO:0007669"/>
    <property type="project" value="InterPro"/>
</dbReference>
<dbReference type="PANTHER" id="PTHR43053">
    <property type="entry name" value="GLYCOSIDASE FAMILY 31"/>
    <property type="match status" value="1"/>
</dbReference>
<evidence type="ECO:0008006" key="6">
    <source>
        <dbReference type="Google" id="ProtNLM"/>
    </source>
</evidence>
<evidence type="ECO:0000256" key="2">
    <source>
        <dbReference type="ARBA" id="ARBA00023295"/>
    </source>
</evidence>
<keyword evidence="1" id="KW-0378">Hydrolase</keyword>
<dbReference type="CDD" id="cd14791">
    <property type="entry name" value="GH36"/>
    <property type="match status" value="1"/>
</dbReference>
<gene>
    <name evidence="4" type="ORF">TrCOL_g1385</name>
</gene>
<dbReference type="OrthoDB" id="5795902at2759"/>
<evidence type="ECO:0000313" key="5">
    <source>
        <dbReference type="Proteomes" id="UP001165065"/>
    </source>
</evidence>
<reference evidence="5" key="1">
    <citation type="journal article" date="2023" name="Commun. Biol.">
        <title>Genome analysis of Parmales, the sister group of diatoms, reveals the evolutionary specialization of diatoms from phago-mixotrophs to photoautotrophs.</title>
        <authorList>
            <person name="Ban H."/>
            <person name="Sato S."/>
            <person name="Yoshikawa S."/>
            <person name="Yamada K."/>
            <person name="Nakamura Y."/>
            <person name="Ichinomiya M."/>
            <person name="Sato N."/>
            <person name="Blanc-Mathieu R."/>
            <person name="Endo H."/>
            <person name="Kuwata A."/>
            <person name="Ogata H."/>
        </authorList>
    </citation>
    <scope>NUCLEOTIDE SEQUENCE [LARGE SCALE GENOMIC DNA]</scope>
</reference>
<feature type="compositionally biased region" description="Low complexity" evidence="3">
    <location>
        <begin position="12"/>
        <end position="21"/>
    </location>
</feature>